<proteinExistence type="predicted"/>
<accession>A0ABQ6ADH0</accession>
<organism evidence="1 2">
    <name type="scientific">Acidocella aquatica</name>
    <dbReference type="NCBI Taxonomy" id="1922313"/>
    <lineage>
        <taxon>Bacteria</taxon>
        <taxon>Pseudomonadati</taxon>
        <taxon>Pseudomonadota</taxon>
        <taxon>Alphaproteobacteria</taxon>
        <taxon>Acetobacterales</taxon>
        <taxon>Acidocellaceae</taxon>
        <taxon>Acidocella</taxon>
    </lineage>
</organism>
<keyword evidence="1" id="KW-0560">Oxidoreductase</keyword>
<dbReference type="InterPro" id="IPR036188">
    <property type="entry name" value="FAD/NAD-bd_sf"/>
</dbReference>
<dbReference type="Gene3D" id="3.50.50.60">
    <property type="entry name" value="FAD/NAD(P)-binding domain"/>
    <property type="match status" value="2"/>
</dbReference>
<dbReference type="SUPFAM" id="SSF51905">
    <property type="entry name" value="FAD/NAD(P)-binding domain"/>
    <property type="match status" value="1"/>
</dbReference>
<evidence type="ECO:0000313" key="1">
    <source>
        <dbReference type="EMBL" id="GLR68253.1"/>
    </source>
</evidence>
<gene>
    <name evidence="1" type="ORF">GCM10010909_29340</name>
</gene>
<comment type="caution">
    <text evidence="1">The sequence shown here is derived from an EMBL/GenBank/DDBJ whole genome shotgun (WGS) entry which is preliminary data.</text>
</comment>
<dbReference type="EMBL" id="BSOS01000086">
    <property type="protein sequence ID" value="GLR68253.1"/>
    <property type="molecule type" value="Genomic_DNA"/>
</dbReference>
<name>A0ABQ6ADH0_9PROT</name>
<dbReference type="InterPro" id="IPR051209">
    <property type="entry name" value="FAD-bind_Monooxygenase_sf"/>
</dbReference>
<dbReference type="Proteomes" id="UP001156641">
    <property type="component" value="Unassembled WGS sequence"/>
</dbReference>
<dbReference type="Pfam" id="PF13450">
    <property type="entry name" value="NAD_binding_8"/>
    <property type="match status" value="1"/>
</dbReference>
<keyword evidence="1" id="KW-0503">Monooxygenase</keyword>
<dbReference type="GO" id="GO:0004497">
    <property type="term" value="F:monooxygenase activity"/>
    <property type="evidence" value="ECO:0007669"/>
    <property type="project" value="UniProtKB-KW"/>
</dbReference>
<sequence length="648" mass="71773">MPGLTDLRQPIGACDAEIDAAVADAGLLPLLMSVVHITGSLDILVEAGRTQRPQYSTDLSGSIAPERAGLLRKRAAKAIRTWRNADCPPPYEPSEDELRQMIDTLAGKLLDPAYETLLAEELGFNGDARDFHWDKPVTGEQTARLPVIIVGAGLSGIVMGYRLSQAGIPFTIVEKNSGPGGTWFENRFPGARVDVPSHCYSFSFIRDKRWPDLFSAWPVLRAYFTDAVEQLGLREHIRYEAEIVRGVYDEAAKNWQVTLRSKSGEETLPFAALVSAVGQLNRPLIPHIDGEETFAGVRVHTSRWPEGLEYAGKKVIVIGTAATALQIVPELARDAAHLTVFQRSPTWVFVHPEYRRAIRPGEQWAIDYLPGYARWYRTILYNWALDGAPDYMIIDPDWTGGAQAVSAANDAARIRLTNGMKAAIGDHPELHEKLIPTYPPYVKRPNLGDGGFFRVMSQPNVTLCTEGVARFTKSGIFDATGVHHEADIVVYATGFRALEYLAPMQIIGRDGQTITEFWDDEPRAYLGITVPNFPNLFLMYGPGTNLGFNGNLFFNAECQARYISGCLKWMVEEKLAAVEVKPEVYAGYAGKIDEALAHFTWSHGGAGSWYKNKSGKVIANSPWPLVRYWDWTRAPDPADFNATPAMAV</sequence>
<reference evidence="2" key="1">
    <citation type="journal article" date="2019" name="Int. J. Syst. Evol. Microbiol.">
        <title>The Global Catalogue of Microorganisms (GCM) 10K type strain sequencing project: providing services to taxonomists for standard genome sequencing and annotation.</title>
        <authorList>
            <consortium name="The Broad Institute Genomics Platform"/>
            <consortium name="The Broad Institute Genome Sequencing Center for Infectious Disease"/>
            <person name="Wu L."/>
            <person name="Ma J."/>
        </authorList>
    </citation>
    <scope>NUCLEOTIDE SEQUENCE [LARGE SCALE GENOMIC DNA]</scope>
    <source>
        <strain evidence="2">NBRC 112502</strain>
    </source>
</reference>
<evidence type="ECO:0000313" key="2">
    <source>
        <dbReference type="Proteomes" id="UP001156641"/>
    </source>
</evidence>
<dbReference type="PANTHER" id="PTHR42877:SF4">
    <property type="entry name" value="FAD_NAD(P)-BINDING DOMAIN-CONTAINING PROTEIN-RELATED"/>
    <property type="match status" value="1"/>
</dbReference>
<keyword evidence="2" id="KW-1185">Reference proteome</keyword>
<dbReference type="PANTHER" id="PTHR42877">
    <property type="entry name" value="L-ORNITHINE N(5)-MONOOXYGENASE-RELATED"/>
    <property type="match status" value="1"/>
</dbReference>
<protein>
    <submittedName>
        <fullName evidence="1">Monooxygenase</fullName>
    </submittedName>
</protein>